<dbReference type="EMBL" id="JAFEKC020000013">
    <property type="protein sequence ID" value="KAK0511663.1"/>
    <property type="molecule type" value="Genomic_DNA"/>
</dbReference>
<reference evidence="10" key="1">
    <citation type="submission" date="2023-03" db="EMBL/GenBank/DDBJ databases">
        <title>Complete genome of Cladonia borealis.</title>
        <authorList>
            <person name="Park H."/>
        </authorList>
    </citation>
    <scope>NUCLEOTIDE SEQUENCE</scope>
    <source>
        <strain evidence="10">ANT050790</strain>
    </source>
</reference>
<dbReference type="PANTHER" id="PTHR12385">
    <property type="entry name" value="CHOLINE TRANSPORTER-LIKE (SLC FAMILY 44)"/>
    <property type="match status" value="1"/>
</dbReference>
<dbReference type="GO" id="GO:0005886">
    <property type="term" value="C:plasma membrane"/>
    <property type="evidence" value="ECO:0007669"/>
    <property type="project" value="UniProtKB-SubCell"/>
</dbReference>
<name>A0AA39V0Y6_9LECA</name>
<dbReference type="GO" id="GO:0022857">
    <property type="term" value="F:transmembrane transporter activity"/>
    <property type="evidence" value="ECO:0007669"/>
    <property type="project" value="UniProtKB-UniRule"/>
</dbReference>
<feature type="transmembrane region" description="Helical" evidence="8">
    <location>
        <begin position="166"/>
        <end position="187"/>
    </location>
</feature>
<feature type="transmembrane region" description="Helical" evidence="8">
    <location>
        <begin position="385"/>
        <end position="405"/>
    </location>
</feature>
<comment type="caution">
    <text evidence="10">The sequence shown here is derived from an EMBL/GenBank/DDBJ whole genome shotgun (WGS) entry which is preliminary data.</text>
</comment>
<feature type="transmembrane region" description="Helical" evidence="8">
    <location>
        <begin position="193"/>
        <end position="213"/>
    </location>
</feature>
<feature type="transmembrane region" description="Helical" evidence="8">
    <location>
        <begin position="138"/>
        <end position="159"/>
    </location>
</feature>
<evidence type="ECO:0000313" key="11">
    <source>
        <dbReference type="Proteomes" id="UP001166286"/>
    </source>
</evidence>
<evidence type="ECO:0000256" key="6">
    <source>
        <dbReference type="ARBA" id="ARBA00022989"/>
    </source>
</evidence>
<feature type="transmembrane region" description="Helical" evidence="8">
    <location>
        <begin position="347"/>
        <end position="365"/>
    </location>
</feature>
<keyword evidence="11" id="KW-1185">Reference proteome</keyword>
<feature type="transmembrane region" description="Helical" evidence="8">
    <location>
        <begin position="442"/>
        <end position="471"/>
    </location>
</feature>
<feature type="region of interest" description="Disordered" evidence="9">
    <location>
        <begin position="1"/>
        <end position="67"/>
    </location>
</feature>
<evidence type="ECO:0000256" key="4">
    <source>
        <dbReference type="ARBA" id="ARBA00015388"/>
    </source>
</evidence>
<sequence>MATHGGAADSYYNEGAGNPNEMQYAPPPQQQMQYPPQAAAGNGYEPKYQQPPPNYGQDFQNTGAPPMGPGGKQTFDQAFKLDKPKFNDLWAGILLILTFLGFAAVSGISLEGYSSNKSFSGGGIYGAGNTFSLNTNTVVLFVFVLCVALVLSWAYFTLARLFTKQFIWITGILHIVFGIGTAIYYFVEHYYSAAVVFAVFSIWAIICFVTWIPRIPFSVVMLQQTMDVAKSFGHVFLVSAIGGISSVAFGAWFSLTLVAIYVKYEPSGGGTNPACTAGSGSSGAGGCSSAKVIGLIVFVTFAGYWITEWLKNTMHSIVAGVYGSWFFCAGKPGGMPSGATRGAARRALTYSFGSISFGSLVVALINMVRQAVSVAQQQEAQGGNMAASIAFCVLGCIIGLIDWAVQFINRYAFSHIALYGKAYIPAAKDTWTMMKNRGIDALVNDCLIGPVLTMGSTFVAYLCAFLAYLYLQFTKPGYNDGGTFTPVVMAFSFLIGLQVCQIFMTPIGSGVDTIFVAAAWDPDVLMRDHPEFYDRMVRVYPKVQQMIHA</sequence>
<comment type="subcellular location">
    <subcellularLocation>
        <location evidence="2 8">Cell membrane</location>
        <topology evidence="2 8">Multi-pass membrane protein</topology>
    </subcellularLocation>
</comment>
<feature type="transmembrane region" description="Helical" evidence="8">
    <location>
        <begin position="89"/>
        <end position="110"/>
    </location>
</feature>
<comment type="similarity">
    <text evidence="3 8">Belongs to the CTL (choline transporter-like) family.</text>
</comment>
<evidence type="ECO:0000313" key="10">
    <source>
        <dbReference type="EMBL" id="KAK0511663.1"/>
    </source>
</evidence>
<evidence type="ECO:0000256" key="7">
    <source>
        <dbReference type="ARBA" id="ARBA00023136"/>
    </source>
</evidence>
<comment type="function">
    <text evidence="1 8">Probably involved in transport through the plasma membrane.</text>
</comment>
<keyword evidence="7 8" id="KW-0472">Membrane</keyword>
<keyword evidence="5 8" id="KW-0812">Transmembrane</keyword>
<feature type="transmembrane region" description="Helical" evidence="8">
    <location>
        <begin position="483"/>
        <end position="504"/>
    </location>
</feature>
<evidence type="ECO:0000256" key="2">
    <source>
        <dbReference type="ARBA" id="ARBA00004651"/>
    </source>
</evidence>
<organism evidence="10 11">
    <name type="scientific">Cladonia borealis</name>
    <dbReference type="NCBI Taxonomy" id="184061"/>
    <lineage>
        <taxon>Eukaryota</taxon>
        <taxon>Fungi</taxon>
        <taxon>Dikarya</taxon>
        <taxon>Ascomycota</taxon>
        <taxon>Pezizomycotina</taxon>
        <taxon>Lecanoromycetes</taxon>
        <taxon>OSLEUM clade</taxon>
        <taxon>Lecanoromycetidae</taxon>
        <taxon>Lecanorales</taxon>
        <taxon>Lecanorineae</taxon>
        <taxon>Cladoniaceae</taxon>
        <taxon>Cladonia</taxon>
    </lineage>
</organism>
<accession>A0AA39V0Y6</accession>
<evidence type="ECO:0000256" key="3">
    <source>
        <dbReference type="ARBA" id="ARBA00007168"/>
    </source>
</evidence>
<evidence type="ECO:0000256" key="5">
    <source>
        <dbReference type="ARBA" id="ARBA00022692"/>
    </source>
</evidence>
<feature type="transmembrane region" description="Helical" evidence="8">
    <location>
        <begin position="234"/>
        <end position="262"/>
    </location>
</feature>
<keyword evidence="6 8" id="KW-1133">Transmembrane helix</keyword>
<proteinExistence type="inferred from homology"/>
<dbReference type="Proteomes" id="UP001166286">
    <property type="component" value="Unassembled WGS sequence"/>
</dbReference>
<dbReference type="Pfam" id="PF04515">
    <property type="entry name" value="Choline_transpo"/>
    <property type="match status" value="1"/>
</dbReference>
<feature type="compositionally biased region" description="Low complexity" evidence="9">
    <location>
        <begin position="30"/>
        <end position="40"/>
    </location>
</feature>
<evidence type="ECO:0000256" key="1">
    <source>
        <dbReference type="ARBA" id="ARBA00002957"/>
    </source>
</evidence>
<dbReference type="InterPro" id="IPR007603">
    <property type="entry name" value="Choline_transptr-like"/>
</dbReference>
<dbReference type="AlphaFoldDB" id="A0AA39V0Y6"/>
<evidence type="ECO:0000256" key="8">
    <source>
        <dbReference type="RuleBase" id="RU368066"/>
    </source>
</evidence>
<evidence type="ECO:0000256" key="9">
    <source>
        <dbReference type="SAM" id="MobiDB-lite"/>
    </source>
</evidence>
<gene>
    <name evidence="10" type="ORF">JMJ35_006236</name>
</gene>
<dbReference type="PANTHER" id="PTHR12385:SF4">
    <property type="entry name" value="PROTEIN PNS1"/>
    <property type="match status" value="1"/>
</dbReference>
<protein>
    <recommendedName>
        <fullName evidence="4 8">Protein PNS1</fullName>
    </recommendedName>
</protein>
<feature type="transmembrane region" description="Helical" evidence="8">
    <location>
        <begin position="282"/>
        <end position="306"/>
    </location>
</feature>